<evidence type="ECO:0000256" key="1">
    <source>
        <dbReference type="ARBA" id="ARBA00004123"/>
    </source>
</evidence>
<feature type="binding site" evidence="9">
    <location>
        <position position="58"/>
    </location>
    <ligand>
        <name>Zn(2+)</name>
        <dbReference type="ChEBI" id="CHEBI:29105"/>
    </ligand>
</feature>
<dbReference type="PROSITE" id="PS51915">
    <property type="entry name" value="ZAD"/>
    <property type="match status" value="1"/>
</dbReference>
<dbReference type="GO" id="GO:0005634">
    <property type="term" value="C:nucleus"/>
    <property type="evidence" value="ECO:0007669"/>
    <property type="project" value="UniProtKB-SubCell"/>
</dbReference>
<dbReference type="InterPro" id="IPR050331">
    <property type="entry name" value="Zinc_finger"/>
</dbReference>
<dbReference type="PANTHER" id="PTHR16515:SF49">
    <property type="entry name" value="GASTRULA ZINC FINGER PROTEIN XLCGF49.1-LIKE-RELATED"/>
    <property type="match status" value="1"/>
</dbReference>
<evidence type="ECO:0000256" key="7">
    <source>
        <dbReference type="ARBA" id="ARBA00023242"/>
    </source>
</evidence>
<dbReference type="GO" id="GO:0010468">
    <property type="term" value="P:regulation of gene expression"/>
    <property type="evidence" value="ECO:0007669"/>
    <property type="project" value="TreeGrafter"/>
</dbReference>
<dbReference type="EMBL" id="JALNTZ010000004">
    <property type="protein sequence ID" value="KAJ3653587.1"/>
    <property type="molecule type" value="Genomic_DNA"/>
</dbReference>
<dbReference type="FunFam" id="3.30.160.60:FF:000145">
    <property type="entry name" value="Zinc finger protein 574"/>
    <property type="match status" value="1"/>
</dbReference>
<evidence type="ECO:0000256" key="4">
    <source>
        <dbReference type="ARBA" id="ARBA00022771"/>
    </source>
</evidence>
<dbReference type="PANTHER" id="PTHR16515">
    <property type="entry name" value="PR DOMAIN ZINC FINGER PROTEIN"/>
    <property type="match status" value="1"/>
</dbReference>
<dbReference type="AlphaFoldDB" id="A0AA38MEK4"/>
<dbReference type="SUPFAM" id="SSF57716">
    <property type="entry name" value="Glucocorticoid receptor-like (DNA-binding domain)"/>
    <property type="match status" value="1"/>
</dbReference>
<organism evidence="12 13">
    <name type="scientific">Zophobas morio</name>
    <dbReference type="NCBI Taxonomy" id="2755281"/>
    <lineage>
        <taxon>Eukaryota</taxon>
        <taxon>Metazoa</taxon>
        <taxon>Ecdysozoa</taxon>
        <taxon>Arthropoda</taxon>
        <taxon>Hexapoda</taxon>
        <taxon>Insecta</taxon>
        <taxon>Pterygota</taxon>
        <taxon>Neoptera</taxon>
        <taxon>Endopterygota</taxon>
        <taxon>Coleoptera</taxon>
        <taxon>Polyphaga</taxon>
        <taxon>Cucujiformia</taxon>
        <taxon>Tenebrionidae</taxon>
        <taxon>Zophobas</taxon>
    </lineage>
</organism>
<feature type="domain" description="ZAD" evidence="11">
    <location>
        <begin position="10"/>
        <end position="82"/>
    </location>
</feature>
<keyword evidence="13" id="KW-1185">Reference proteome</keyword>
<keyword evidence="2 9" id="KW-0479">Metal-binding</keyword>
<dbReference type="InterPro" id="IPR036236">
    <property type="entry name" value="Znf_C2H2_sf"/>
</dbReference>
<feature type="domain" description="C2H2-type" evidence="10">
    <location>
        <begin position="331"/>
        <end position="353"/>
    </location>
</feature>
<dbReference type="InterPro" id="IPR012934">
    <property type="entry name" value="Znf_AD"/>
</dbReference>
<feature type="binding site" evidence="9">
    <location>
        <position position="55"/>
    </location>
    <ligand>
        <name>Zn(2+)</name>
        <dbReference type="ChEBI" id="CHEBI:29105"/>
    </ligand>
</feature>
<evidence type="ECO:0000256" key="8">
    <source>
        <dbReference type="PROSITE-ProRule" id="PRU00042"/>
    </source>
</evidence>
<feature type="domain" description="C2H2-type" evidence="10">
    <location>
        <begin position="159"/>
        <end position="186"/>
    </location>
</feature>
<feature type="binding site" evidence="9">
    <location>
        <position position="15"/>
    </location>
    <ligand>
        <name>Zn(2+)</name>
        <dbReference type="ChEBI" id="CHEBI:29105"/>
    </ligand>
</feature>
<dbReference type="Gene3D" id="3.30.160.60">
    <property type="entry name" value="Classic Zinc Finger"/>
    <property type="match status" value="6"/>
</dbReference>
<dbReference type="Pfam" id="PF13912">
    <property type="entry name" value="zf-C2H2_6"/>
    <property type="match status" value="1"/>
</dbReference>
<evidence type="ECO:0000256" key="6">
    <source>
        <dbReference type="ARBA" id="ARBA00023125"/>
    </source>
</evidence>
<feature type="domain" description="C2H2-type" evidence="10">
    <location>
        <begin position="243"/>
        <end position="270"/>
    </location>
</feature>
<accession>A0AA38MEK4</accession>
<evidence type="ECO:0000259" key="10">
    <source>
        <dbReference type="PROSITE" id="PS50157"/>
    </source>
</evidence>
<comment type="caution">
    <text evidence="12">The sequence shown here is derived from an EMBL/GenBank/DDBJ whole genome shotgun (WGS) entry which is preliminary data.</text>
</comment>
<dbReference type="SMART" id="SM00868">
    <property type="entry name" value="zf-AD"/>
    <property type="match status" value="1"/>
</dbReference>
<dbReference type="Pfam" id="PF00096">
    <property type="entry name" value="zf-C2H2"/>
    <property type="match status" value="6"/>
</dbReference>
<feature type="domain" description="C2H2-type" evidence="10">
    <location>
        <begin position="103"/>
        <end position="130"/>
    </location>
</feature>
<evidence type="ECO:0000259" key="11">
    <source>
        <dbReference type="PROSITE" id="PS51915"/>
    </source>
</evidence>
<keyword evidence="4 8" id="KW-0863">Zinc-finger</keyword>
<feature type="domain" description="C2H2-type" evidence="10">
    <location>
        <begin position="276"/>
        <end position="303"/>
    </location>
</feature>
<gene>
    <name evidence="12" type="ORF">Zmor_012830</name>
</gene>
<feature type="domain" description="C2H2-type" evidence="10">
    <location>
        <begin position="131"/>
        <end position="158"/>
    </location>
</feature>
<sequence>MQSSLEDYSNHCRLCLNELSDSKIYLYGDENIPTMLSQCTTISISTEDGLMQHMCVLCSQKLQNCFTFKEKCESVDKFLRELLTTCSQLSEDACDSVGTQSQFLCNLCNKTFTRNTSLQIHLERHRKMKAHKCDTCPKTFTTRQDLKIHQSRHTNSALFKCHTCARTYKSKSAVVKHMRTHSLVKQYLCPYCEKGFHVHDSFQTHLKIHTKENLLSCPICDRRFAARASLHFHLRKHTGEAPFLCSVCGSRFKTKSELGQHEVRHSGVKEEKLKTEMCNYCGKNYSSKSGLNRHKLEHSLLRYQCGECYRQFRTDKDLEIHLVIHTGNFPFCCTTCGKGFNRKNNYQRHLKQHQLLIK</sequence>
<dbReference type="Pfam" id="PF07776">
    <property type="entry name" value="zf-AD"/>
    <property type="match status" value="1"/>
</dbReference>
<dbReference type="InterPro" id="IPR013087">
    <property type="entry name" value="Znf_C2H2_type"/>
</dbReference>
<keyword evidence="3" id="KW-0677">Repeat</keyword>
<feature type="domain" description="C2H2-type" evidence="10">
    <location>
        <begin position="187"/>
        <end position="214"/>
    </location>
</feature>
<dbReference type="GO" id="GO:0008270">
    <property type="term" value="F:zinc ion binding"/>
    <property type="evidence" value="ECO:0007669"/>
    <property type="project" value="UniProtKB-UniRule"/>
</dbReference>
<keyword evidence="7" id="KW-0539">Nucleus</keyword>
<evidence type="ECO:0000256" key="3">
    <source>
        <dbReference type="ARBA" id="ARBA00022737"/>
    </source>
</evidence>
<name>A0AA38MEK4_9CUCU</name>
<dbReference type="Gene3D" id="3.40.1800.20">
    <property type="match status" value="1"/>
</dbReference>
<dbReference type="Proteomes" id="UP001168821">
    <property type="component" value="Unassembled WGS sequence"/>
</dbReference>
<dbReference type="SMART" id="SM00355">
    <property type="entry name" value="ZnF_C2H2"/>
    <property type="match status" value="9"/>
</dbReference>
<dbReference type="PROSITE" id="PS00028">
    <property type="entry name" value="ZINC_FINGER_C2H2_1"/>
    <property type="match status" value="8"/>
</dbReference>
<evidence type="ECO:0000313" key="12">
    <source>
        <dbReference type="EMBL" id="KAJ3653587.1"/>
    </source>
</evidence>
<protein>
    <submittedName>
        <fullName evidence="12">Uncharacterized protein</fullName>
    </submittedName>
</protein>
<keyword evidence="6" id="KW-0238">DNA-binding</keyword>
<feature type="domain" description="C2H2-type" evidence="10">
    <location>
        <begin position="215"/>
        <end position="242"/>
    </location>
</feature>
<proteinExistence type="predicted"/>
<dbReference type="FunFam" id="3.30.160.60:FF:000446">
    <property type="entry name" value="Zinc finger protein"/>
    <property type="match status" value="1"/>
</dbReference>
<evidence type="ECO:0000256" key="9">
    <source>
        <dbReference type="PROSITE-ProRule" id="PRU01263"/>
    </source>
</evidence>
<evidence type="ECO:0000313" key="13">
    <source>
        <dbReference type="Proteomes" id="UP001168821"/>
    </source>
</evidence>
<reference evidence="12" key="1">
    <citation type="journal article" date="2023" name="G3 (Bethesda)">
        <title>Whole genome assemblies of Zophobas morio and Tenebrio molitor.</title>
        <authorList>
            <person name="Kaur S."/>
            <person name="Stinson S.A."/>
            <person name="diCenzo G.C."/>
        </authorList>
    </citation>
    <scope>NUCLEOTIDE SEQUENCE</scope>
    <source>
        <strain evidence="12">QUZm001</strain>
    </source>
</reference>
<feature type="binding site" evidence="9">
    <location>
        <position position="12"/>
    </location>
    <ligand>
        <name>Zn(2+)</name>
        <dbReference type="ChEBI" id="CHEBI:29105"/>
    </ligand>
</feature>
<dbReference type="PROSITE" id="PS50157">
    <property type="entry name" value="ZINC_FINGER_C2H2_2"/>
    <property type="match status" value="9"/>
</dbReference>
<comment type="subcellular location">
    <subcellularLocation>
        <location evidence="1">Nucleus</location>
    </subcellularLocation>
</comment>
<keyword evidence="5 9" id="KW-0862">Zinc</keyword>
<dbReference type="SUPFAM" id="SSF57667">
    <property type="entry name" value="beta-beta-alpha zinc fingers"/>
    <property type="match status" value="5"/>
</dbReference>
<feature type="domain" description="C2H2-type" evidence="10">
    <location>
        <begin position="303"/>
        <end position="330"/>
    </location>
</feature>
<evidence type="ECO:0000256" key="5">
    <source>
        <dbReference type="ARBA" id="ARBA00022833"/>
    </source>
</evidence>
<evidence type="ECO:0000256" key="2">
    <source>
        <dbReference type="ARBA" id="ARBA00022723"/>
    </source>
</evidence>
<dbReference type="GO" id="GO:0003677">
    <property type="term" value="F:DNA binding"/>
    <property type="evidence" value="ECO:0007669"/>
    <property type="project" value="UniProtKB-KW"/>
</dbReference>